<proteinExistence type="predicted"/>
<keyword evidence="2" id="KW-1185">Reference proteome</keyword>
<name>A0A4Y7TNY1_COPMI</name>
<evidence type="ECO:0000313" key="2">
    <source>
        <dbReference type="Proteomes" id="UP000298030"/>
    </source>
</evidence>
<comment type="caution">
    <text evidence="1">The sequence shown here is derived from an EMBL/GenBank/DDBJ whole genome shotgun (WGS) entry which is preliminary data.</text>
</comment>
<gene>
    <name evidence="1" type="ORF">FA13DRAFT_1206175</name>
</gene>
<protein>
    <submittedName>
        <fullName evidence="1">Uncharacterized protein</fullName>
    </submittedName>
</protein>
<accession>A0A4Y7TNY1</accession>
<dbReference type="EMBL" id="QPFP01000006">
    <property type="protein sequence ID" value="TEB35923.1"/>
    <property type="molecule type" value="Genomic_DNA"/>
</dbReference>
<dbReference type="OrthoDB" id="10006997at2759"/>
<sequence>MILFFKTIPPLTSSQSLTNHRQIGLRSTSSLTMQRFGTRCSMLQHADLTADAYRAHQRHQAAPKPLSSREQELSDLRVAENTAATYEGSRARASHVGNPVGFQWADEAQHAVSQLVERRGVHSRPFVHRLFYRNPRITLVHRGYDREPSVRATSIRTMLRAARLALLC</sequence>
<dbReference type="Proteomes" id="UP000298030">
    <property type="component" value="Unassembled WGS sequence"/>
</dbReference>
<organism evidence="1 2">
    <name type="scientific">Coprinellus micaceus</name>
    <name type="common">Glistening ink-cap mushroom</name>
    <name type="synonym">Coprinus micaceus</name>
    <dbReference type="NCBI Taxonomy" id="71717"/>
    <lineage>
        <taxon>Eukaryota</taxon>
        <taxon>Fungi</taxon>
        <taxon>Dikarya</taxon>
        <taxon>Basidiomycota</taxon>
        <taxon>Agaricomycotina</taxon>
        <taxon>Agaricomycetes</taxon>
        <taxon>Agaricomycetidae</taxon>
        <taxon>Agaricales</taxon>
        <taxon>Agaricineae</taxon>
        <taxon>Psathyrellaceae</taxon>
        <taxon>Coprinellus</taxon>
    </lineage>
</organism>
<dbReference type="AlphaFoldDB" id="A0A4Y7TNY1"/>
<reference evidence="1 2" key="1">
    <citation type="journal article" date="2019" name="Nat. Ecol. Evol.">
        <title>Megaphylogeny resolves global patterns of mushroom evolution.</title>
        <authorList>
            <person name="Varga T."/>
            <person name="Krizsan K."/>
            <person name="Foldi C."/>
            <person name="Dima B."/>
            <person name="Sanchez-Garcia M."/>
            <person name="Sanchez-Ramirez S."/>
            <person name="Szollosi G.J."/>
            <person name="Szarkandi J.G."/>
            <person name="Papp V."/>
            <person name="Albert L."/>
            <person name="Andreopoulos W."/>
            <person name="Angelini C."/>
            <person name="Antonin V."/>
            <person name="Barry K.W."/>
            <person name="Bougher N.L."/>
            <person name="Buchanan P."/>
            <person name="Buyck B."/>
            <person name="Bense V."/>
            <person name="Catcheside P."/>
            <person name="Chovatia M."/>
            <person name="Cooper J."/>
            <person name="Damon W."/>
            <person name="Desjardin D."/>
            <person name="Finy P."/>
            <person name="Geml J."/>
            <person name="Haridas S."/>
            <person name="Hughes K."/>
            <person name="Justo A."/>
            <person name="Karasinski D."/>
            <person name="Kautmanova I."/>
            <person name="Kiss B."/>
            <person name="Kocsube S."/>
            <person name="Kotiranta H."/>
            <person name="LaButti K.M."/>
            <person name="Lechner B.E."/>
            <person name="Liimatainen K."/>
            <person name="Lipzen A."/>
            <person name="Lukacs Z."/>
            <person name="Mihaltcheva S."/>
            <person name="Morgado L.N."/>
            <person name="Niskanen T."/>
            <person name="Noordeloos M.E."/>
            <person name="Ohm R.A."/>
            <person name="Ortiz-Santana B."/>
            <person name="Ovrebo C."/>
            <person name="Racz N."/>
            <person name="Riley R."/>
            <person name="Savchenko A."/>
            <person name="Shiryaev A."/>
            <person name="Soop K."/>
            <person name="Spirin V."/>
            <person name="Szebenyi C."/>
            <person name="Tomsovsky M."/>
            <person name="Tulloss R.E."/>
            <person name="Uehling J."/>
            <person name="Grigoriev I.V."/>
            <person name="Vagvolgyi C."/>
            <person name="Papp T."/>
            <person name="Martin F.M."/>
            <person name="Miettinen O."/>
            <person name="Hibbett D.S."/>
            <person name="Nagy L.G."/>
        </authorList>
    </citation>
    <scope>NUCLEOTIDE SEQUENCE [LARGE SCALE GENOMIC DNA]</scope>
    <source>
        <strain evidence="1 2">FP101781</strain>
    </source>
</reference>
<evidence type="ECO:0000313" key="1">
    <source>
        <dbReference type="EMBL" id="TEB35923.1"/>
    </source>
</evidence>